<organism evidence="1 2">
    <name type="scientific">Leptospira mayottensis 200901122</name>
    <dbReference type="NCBI Taxonomy" id="1193010"/>
    <lineage>
        <taxon>Bacteria</taxon>
        <taxon>Pseudomonadati</taxon>
        <taxon>Spirochaetota</taxon>
        <taxon>Spirochaetia</taxon>
        <taxon>Leptospirales</taxon>
        <taxon>Leptospiraceae</taxon>
        <taxon>Leptospira</taxon>
    </lineage>
</organism>
<dbReference type="EMBL" id="AKWM02000002">
    <property type="protein sequence ID" value="EKS02250.1"/>
    <property type="molecule type" value="Genomic_DNA"/>
</dbReference>
<protein>
    <submittedName>
        <fullName evidence="1">Uncharacterized protein</fullName>
    </submittedName>
</protein>
<dbReference type="AlphaFoldDB" id="A0AA87MTL3"/>
<reference evidence="1 2" key="1">
    <citation type="journal article" date="2014" name="Int. J. Syst. Evol. Microbiol.">
        <title>Leptospira mayottensis sp. nov., a pathogenic species of the genus Leptospira isolated from humans.</title>
        <authorList>
            <person name="Bourhy P."/>
            <person name="Collet L."/>
            <person name="Brisse S."/>
            <person name="Picardeau M."/>
        </authorList>
    </citation>
    <scope>NUCLEOTIDE SEQUENCE [LARGE SCALE GENOMIC DNA]</scope>
    <source>
        <strain evidence="1 2">200901122</strain>
    </source>
</reference>
<evidence type="ECO:0000313" key="2">
    <source>
        <dbReference type="Proteomes" id="UP000001343"/>
    </source>
</evidence>
<dbReference type="Proteomes" id="UP000001343">
    <property type="component" value="Unassembled WGS sequence"/>
</dbReference>
<comment type="caution">
    <text evidence="1">The sequence shown here is derived from an EMBL/GenBank/DDBJ whole genome shotgun (WGS) entry which is preliminary data.</text>
</comment>
<accession>A0AA87MTL3</accession>
<gene>
    <name evidence="1" type="ORF">LEP1GSC125_0941</name>
</gene>
<proteinExistence type="predicted"/>
<name>A0AA87MTL3_9LEPT</name>
<sequence length="41" mass="4986">MTGPAFYQNREVENLHPIKFQSGYFQRMKSPQKQKWNLDEI</sequence>
<evidence type="ECO:0000313" key="1">
    <source>
        <dbReference type="EMBL" id="EKS02250.1"/>
    </source>
</evidence>